<dbReference type="InterPro" id="IPR002491">
    <property type="entry name" value="ABC_transptr_periplasmic_BD"/>
</dbReference>
<dbReference type="FunFam" id="3.40.50.1980:FF:000014">
    <property type="entry name" value="Ferrienterobactin-binding periplasmic protein FepB"/>
    <property type="match status" value="1"/>
</dbReference>
<comment type="subcellular location">
    <subcellularLocation>
        <location evidence="1">Periplasm</location>
    </subcellularLocation>
</comment>
<evidence type="ECO:0000313" key="13">
    <source>
        <dbReference type="EMBL" id="MBU3765530.1"/>
    </source>
</evidence>
<evidence type="ECO:0000256" key="2">
    <source>
        <dbReference type="ARBA" id="ARBA00008814"/>
    </source>
</evidence>
<name>A0ABD4R1M4_9ENTR</name>
<evidence type="ECO:0000256" key="10">
    <source>
        <dbReference type="ARBA" id="ARBA00071180"/>
    </source>
</evidence>
<sequence length="319" mass="34288">MKFPAVFRNPLLLLSLFVLGLTSAAAADWPRQVTDSRGVHTLEHKPTRIVSTSVTLTGSLLAIDAPVVASGATTPNNRVADGQGFLRQWGDIAKQRKVARLYIGEPSAEAVAAQMPDLILISATGGDSALALYDQLSAIAPTLIINYDDKSWQALLTQLGAITGHEKQAAERIAAFDKQLAQVKQQMTLPPQPVNAIVYTAAAHSANLWTTESAQGKLLHQLGFTLADLPAGLQTSKSQGKRHDIIQLGGENLATGLNGEGLFVFAGDEKDVAAIYANPLLAHLPSVKNKRVWALGTETFRLDYYSAMLVLQRLNAMFK</sequence>
<evidence type="ECO:0000256" key="5">
    <source>
        <dbReference type="ARBA" id="ARBA00022729"/>
    </source>
</evidence>
<evidence type="ECO:0000256" key="6">
    <source>
        <dbReference type="ARBA" id="ARBA00022764"/>
    </source>
</evidence>
<dbReference type="Pfam" id="PF01497">
    <property type="entry name" value="Peripla_BP_2"/>
    <property type="match status" value="1"/>
</dbReference>
<dbReference type="CDD" id="cd01146">
    <property type="entry name" value="FhuD"/>
    <property type="match status" value="1"/>
</dbReference>
<dbReference type="EMBL" id="JAFKCP010000001">
    <property type="protein sequence ID" value="MBU3765530.1"/>
    <property type="molecule type" value="Genomic_DNA"/>
</dbReference>
<dbReference type="PANTHER" id="PTHR30532">
    <property type="entry name" value="IRON III DICITRATE-BINDING PERIPLASMIC PROTEIN"/>
    <property type="match status" value="1"/>
</dbReference>
<evidence type="ECO:0000256" key="7">
    <source>
        <dbReference type="ARBA" id="ARBA00023004"/>
    </source>
</evidence>
<evidence type="ECO:0000313" key="14">
    <source>
        <dbReference type="Proteomes" id="UP000813349"/>
    </source>
</evidence>
<dbReference type="Proteomes" id="UP000813349">
    <property type="component" value="Unassembled WGS sequence"/>
</dbReference>
<evidence type="ECO:0000256" key="3">
    <source>
        <dbReference type="ARBA" id="ARBA00022448"/>
    </source>
</evidence>
<dbReference type="PANTHER" id="PTHR30532:SF24">
    <property type="entry name" value="FERRIC ENTEROBACTIN-BINDING PERIPLASMIC PROTEIN FEPB"/>
    <property type="match status" value="1"/>
</dbReference>
<evidence type="ECO:0000256" key="4">
    <source>
        <dbReference type="ARBA" id="ARBA00022496"/>
    </source>
</evidence>
<evidence type="ECO:0000256" key="11">
    <source>
        <dbReference type="SAM" id="SignalP"/>
    </source>
</evidence>
<comment type="subunit">
    <text evidence="9">The complex is composed of two ATP-binding proteins (FepC), two transmembrane proteins (FepD and FepG) and a solute-binding protein (FepB).</text>
</comment>
<keyword evidence="8" id="KW-0406">Ion transport</keyword>
<evidence type="ECO:0000256" key="1">
    <source>
        <dbReference type="ARBA" id="ARBA00004418"/>
    </source>
</evidence>
<gene>
    <name evidence="13" type="primary">fepB</name>
    <name evidence="13" type="ORF">J0A64_02775</name>
</gene>
<evidence type="ECO:0000259" key="12">
    <source>
        <dbReference type="PROSITE" id="PS50983"/>
    </source>
</evidence>
<dbReference type="GO" id="GO:1901678">
    <property type="term" value="P:iron coordination entity transport"/>
    <property type="evidence" value="ECO:0007669"/>
    <property type="project" value="UniProtKB-ARBA"/>
</dbReference>
<keyword evidence="5 11" id="KW-0732">Signal</keyword>
<accession>A0ABD4R1M4</accession>
<feature type="domain" description="Fe/B12 periplasmic-binding" evidence="12">
    <location>
        <begin position="48"/>
        <end position="319"/>
    </location>
</feature>
<dbReference type="PROSITE" id="PS50983">
    <property type="entry name" value="FE_B12_PBP"/>
    <property type="match status" value="1"/>
</dbReference>
<keyword evidence="3" id="KW-0813">Transport</keyword>
<keyword evidence="4" id="KW-0410">Iron transport</keyword>
<dbReference type="SUPFAM" id="SSF53807">
    <property type="entry name" value="Helical backbone' metal receptor"/>
    <property type="match status" value="1"/>
</dbReference>
<dbReference type="Gene3D" id="3.40.50.1980">
    <property type="entry name" value="Nitrogenase molybdenum iron protein domain"/>
    <property type="match status" value="2"/>
</dbReference>
<comment type="caution">
    <text evidence="13">The sequence shown here is derived from an EMBL/GenBank/DDBJ whole genome shotgun (WGS) entry which is preliminary data.</text>
</comment>
<proteinExistence type="inferred from homology"/>
<protein>
    <recommendedName>
        <fullName evidence="10">Ferric enterobactin-binding periplasmic protein FepB</fullName>
    </recommendedName>
</protein>
<reference evidence="13 14" key="1">
    <citation type="journal article" date="2021" name="Clin. Infect. Dis.">
        <title>Rapid development of cefiderocol resistance in carbapenem-resistant Enterobacter cloacae during therapy is associated with heterogeneous mutations in the catecholate siderophore receptor cira.</title>
        <authorList>
            <person name="Klein S."/>
            <person name="Boutin S."/>
            <person name="Kocer K."/>
            <person name="Fiedler M.O."/>
            <person name="Storzinger D."/>
            <person name="Weigand M.A."/>
            <person name="Tan B."/>
            <person name="Richter D."/>
            <person name="Rupp C."/>
            <person name="Mieth M."/>
            <person name="Mehrabi A."/>
            <person name="Hackert T."/>
            <person name="Zimmermann S."/>
            <person name="Heeg K."/>
            <person name="Nurjadi D."/>
        </authorList>
    </citation>
    <scope>NUCLEOTIDE SEQUENCE [LARGE SCALE GENOMIC DNA]</scope>
    <source>
        <strain evidence="13 14">BK34275</strain>
    </source>
</reference>
<dbReference type="NCBIfam" id="NF008200">
    <property type="entry name" value="PRK10957.1"/>
    <property type="match status" value="1"/>
</dbReference>
<feature type="signal peptide" evidence="11">
    <location>
        <begin position="1"/>
        <end position="27"/>
    </location>
</feature>
<keyword evidence="6" id="KW-0574">Periplasm</keyword>
<evidence type="ECO:0000256" key="9">
    <source>
        <dbReference type="ARBA" id="ARBA00065878"/>
    </source>
</evidence>
<feature type="chain" id="PRO_5044755540" description="Ferric enterobactin-binding periplasmic protein FepB" evidence="11">
    <location>
        <begin position="28"/>
        <end position="319"/>
    </location>
</feature>
<dbReference type="AlphaFoldDB" id="A0ABD4R1M4"/>
<dbReference type="RefSeq" id="WP_021242613.1">
    <property type="nucleotide sequence ID" value="NZ_JACRVG010000001.1"/>
</dbReference>
<comment type="similarity">
    <text evidence="2">Belongs to the bacterial solute-binding protein 8 family.</text>
</comment>
<dbReference type="GO" id="GO:0042597">
    <property type="term" value="C:periplasmic space"/>
    <property type="evidence" value="ECO:0007669"/>
    <property type="project" value="UniProtKB-SubCell"/>
</dbReference>
<dbReference type="FunFam" id="3.40.50.1980:FF:000009">
    <property type="entry name" value="Iron-enterobactin transporter periplasmic binding protein"/>
    <property type="match status" value="1"/>
</dbReference>
<dbReference type="InterPro" id="IPR051313">
    <property type="entry name" value="Bact_iron-sidero_bind"/>
</dbReference>
<keyword evidence="7" id="KW-0408">Iron</keyword>
<organism evidence="13 14">
    <name type="scientific">Enterobacter roggenkampii</name>
    <dbReference type="NCBI Taxonomy" id="1812935"/>
    <lineage>
        <taxon>Bacteria</taxon>
        <taxon>Pseudomonadati</taxon>
        <taxon>Pseudomonadota</taxon>
        <taxon>Gammaproteobacteria</taxon>
        <taxon>Enterobacterales</taxon>
        <taxon>Enterobacteriaceae</taxon>
        <taxon>Enterobacter</taxon>
        <taxon>Enterobacter cloacae complex</taxon>
    </lineage>
</organism>
<evidence type="ECO:0000256" key="8">
    <source>
        <dbReference type="ARBA" id="ARBA00023065"/>
    </source>
</evidence>